<dbReference type="AlphaFoldDB" id="A0A0L7KWD3"/>
<organism evidence="1 2">
    <name type="scientific">Operophtera brumata</name>
    <name type="common">Winter moth</name>
    <name type="synonym">Phalaena brumata</name>
    <dbReference type="NCBI Taxonomy" id="104452"/>
    <lineage>
        <taxon>Eukaryota</taxon>
        <taxon>Metazoa</taxon>
        <taxon>Ecdysozoa</taxon>
        <taxon>Arthropoda</taxon>
        <taxon>Hexapoda</taxon>
        <taxon>Insecta</taxon>
        <taxon>Pterygota</taxon>
        <taxon>Neoptera</taxon>
        <taxon>Endopterygota</taxon>
        <taxon>Lepidoptera</taxon>
        <taxon>Glossata</taxon>
        <taxon>Ditrysia</taxon>
        <taxon>Geometroidea</taxon>
        <taxon>Geometridae</taxon>
        <taxon>Larentiinae</taxon>
        <taxon>Operophtera</taxon>
    </lineage>
</organism>
<accession>A0A0L7KWD3</accession>
<gene>
    <name evidence="1" type="ORF">OBRU01_09591</name>
</gene>
<dbReference type="EMBL" id="JTDY01005093">
    <property type="protein sequence ID" value="KOB67376.1"/>
    <property type="molecule type" value="Genomic_DNA"/>
</dbReference>
<comment type="caution">
    <text evidence="1">The sequence shown here is derived from an EMBL/GenBank/DDBJ whole genome shotgun (WGS) entry which is preliminary data.</text>
</comment>
<dbReference type="Proteomes" id="UP000037510">
    <property type="component" value="Unassembled WGS sequence"/>
</dbReference>
<keyword evidence="2" id="KW-1185">Reference proteome</keyword>
<proteinExistence type="predicted"/>
<sequence length="364" mass="39160">MILIYHHVVPGAVHSRADCLAPRATACGAGPSRTRAGTSDACPCDPRAVTWYPVLYTLEPTAWPRGPQHMVQGPQTHAPVTLVHRHVVPEPTAWPRGPQHVVQGPLEHVQGPQTHAPMILIYHHVVPGAVHSRADCLAPRATAYGAGPSRTRAGTSDACPCDPRAVTWYPVLYTLQPTAWPCGPQLVVQGPLEHVQGPQTHAPVTLVHRHVVPGAVHSRADCLAPRATACGAGPSRTRAGTSDACPYDPRLPSRGTQCCSALSARPAPSPPGLTLKSSIRPSFLAFRLKVAATAYETRALDKALIIRSSEAYSEVVHKAEFLGIAPEGRRVCVRHAHIAVVIAEVQFSELHVHRVQLHVQEILR</sequence>
<name>A0A0L7KWD3_OPEBR</name>
<protein>
    <submittedName>
        <fullName evidence="1">Uncharacterized protein</fullName>
    </submittedName>
</protein>
<reference evidence="1 2" key="1">
    <citation type="journal article" date="2015" name="Genome Biol. Evol.">
        <title>The genome of winter moth (Operophtera brumata) provides a genomic perspective on sexual dimorphism and phenology.</title>
        <authorList>
            <person name="Derks M.F."/>
            <person name="Smit S."/>
            <person name="Salis L."/>
            <person name="Schijlen E."/>
            <person name="Bossers A."/>
            <person name="Mateman C."/>
            <person name="Pijl A.S."/>
            <person name="de Ridder D."/>
            <person name="Groenen M.A."/>
            <person name="Visser M.E."/>
            <person name="Megens H.J."/>
        </authorList>
    </citation>
    <scope>NUCLEOTIDE SEQUENCE [LARGE SCALE GENOMIC DNA]</scope>
    <source>
        <strain evidence="1">WM2013NL</strain>
        <tissue evidence="1">Head and thorax</tissue>
    </source>
</reference>
<evidence type="ECO:0000313" key="2">
    <source>
        <dbReference type="Proteomes" id="UP000037510"/>
    </source>
</evidence>
<evidence type="ECO:0000313" key="1">
    <source>
        <dbReference type="EMBL" id="KOB67376.1"/>
    </source>
</evidence>